<protein>
    <submittedName>
        <fullName evidence="13">Trimeric intracellular cation channel type A-like</fullName>
    </submittedName>
</protein>
<keyword evidence="11" id="KW-0407">Ion channel</keyword>
<keyword evidence="5 12" id="KW-0812">Transmembrane</keyword>
<feature type="transmembrane region" description="Helical" evidence="12">
    <location>
        <begin position="210"/>
        <end position="232"/>
    </location>
</feature>
<dbReference type="Pfam" id="PF05197">
    <property type="entry name" value="TRIC"/>
    <property type="match status" value="1"/>
</dbReference>
<dbReference type="AlphaFoldDB" id="A0A1V9X7M9"/>
<evidence type="ECO:0000313" key="13">
    <source>
        <dbReference type="EMBL" id="OQR69408.1"/>
    </source>
</evidence>
<evidence type="ECO:0000256" key="7">
    <source>
        <dbReference type="ARBA" id="ARBA00022958"/>
    </source>
</evidence>
<evidence type="ECO:0000256" key="1">
    <source>
        <dbReference type="ARBA" id="ARBA00004127"/>
    </source>
</evidence>
<dbReference type="GO" id="GO:0005267">
    <property type="term" value="F:potassium channel activity"/>
    <property type="evidence" value="ECO:0007669"/>
    <property type="project" value="UniProtKB-KW"/>
</dbReference>
<dbReference type="InterPro" id="IPR007866">
    <property type="entry name" value="TRIC_channel"/>
</dbReference>
<evidence type="ECO:0000256" key="10">
    <source>
        <dbReference type="ARBA" id="ARBA00023136"/>
    </source>
</evidence>
<keyword evidence="3" id="KW-0813">Transport</keyword>
<evidence type="ECO:0000256" key="6">
    <source>
        <dbReference type="ARBA" id="ARBA00022826"/>
    </source>
</evidence>
<comment type="similarity">
    <text evidence="2">Belongs to the TMEM38 family.</text>
</comment>
<sequence>MDPETFLEIANHVSKLKMYPYFEIAHCVVTLLYLREDLGSGSHLFSRKHPLSCWVSSMFSIYAGGIFAAFLLGEPVIAVFKSNQSLLLATACWYLIFYSPFDVVYKFCKILPIKLVIALAKEVTRAKKVHDGVHHAAKLYPNGYIIMIIIGVVKGNGSSFLKMFERLLRGFWTPQAMELMQPSFATKACAIAALVFVVDKKTDLISAPHSLVYFGVVCFFLYFKLSSVVLGLHDPSIPFENIACAMFFGGIWDAITKAITKGGDAAGTGPKENKDAATKKKD</sequence>
<reference evidence="13 14" key="1">
    <citation type="journal article" date="2017" name="Gigascience">
        <title>Draft genome of the honey bee ectoparasitic mite, Tropilaelaps mercedesae, is shaped by the parasitic life history.</title>
        <authorList>
            <person name="Dong X."/>
            <person name="Armstrong S.D."/>
            <person name="Xia D."/>
            <person name="Makepeace B.L."/>
            <person name="Darby A.C."/>
            <person name="Kadowaki T."/>
        </authorList>
    </citation>
    <scope>NUCLEOTIDE SEQUENCE [LARGE SCALE GENOMIC DNA]</scope>
    <source>
        <strain evidence="13">Wuxi-XJTLU</strain>
    </source>
</reference>
<dbReference type="GO" id="GO:0012505">
    <property type="term" value="C:endomembrane system"/>
    <property type="evidence" value="ECO:0007669"/>
    <property type="project" value="UniProtKB-SubCell"/>
</dbReference>
<evidence type="ECO:0000313" key="14">
    <source>
        <dbReference type="Proteomes" id="UP000192247"/>
    </source>
</evidence>
<organism evidence="13 14">
    <name type="scientific">Tropilaelaps mercedesae</name>
    <dbReference type="NCBI Taxonomy" id="418985"/>
    <lineage>
        <taxon>Eukaryota</taxon>
        <taxon>Metazoa</taxon>
        <taxon>Ecdysozoa</taxon>
        <taxon>Arthropoda</taxon>
        <taxon>Chelicerata</taxon>
        <taxon>Arachnida</taxon>
        <taxon>Acari</taxon>
        <taxon>Parasitiformes</taxon>
        <taxon>Mesostigmata</taxon>
        <taxon>Gamasina</taxon>
        <taxon>Dermanyssoidea</taxon>
        <taxon>Laelapidae</taxon>
        <taxon>Tropilaelaps</taxon>
    </lineage>
</organism>
<dbReference type="FunCoup" id="A0A1V9X7M9">
    <property type="interactions" value="276"/>
</dbReference>
<dbReference type="InParanoid" id="A0A1V9X7M9"/>
<gene>
    <name evidence="13" type="ORF">BIW11_12280</name>
</gene>
<keyword evidence="6" id="KW-0631">Potassium channel</keyword>
<dbReference type="OrthoDB" id="195817at2759"/>
<dbReference type="STRING" id="418985.A0A1V9X7M9"/>
<dbReference type="PANTHER" id="PTHR12454">
    <property type="entry name" value="TRIMERIC INTRACELLULAR CATION CHANNEL"/>
    <property type="match status" value="1"/>
</dbReference>
<evidence type="ECO:0000256" key="11">
    <source>
        <dbReference type="ARBA" id="ARBA00023303"/>
    </source>
</evidence>
<dbReference type="EMBL" id="MNPL01021161">
    <property type="protein sequence ID" value="OQR69408.1"/>
    <property type="molecule type" value="Genomic_DNA"/>
</dbReference>
<comment type="subcellular location">
    <subcellularLocation>
        <location evidence="1">Endomembrane system</location>
        <topology evidence="1">Multi-pass membrane protein</topology>
    </subcellularLocation>
</comment>
<keyword evidence="14" id="KW-1185">Reference proteome</keyword>
<keyword evidence="8 12" id="KW-1133">Transmembrane helix</keyword>
<keyword evidence="4" id="KW-0633">Potassium transport</keyword>
<evidence type="ECO:0000256" key="3">
    <source>
        <dbReference type="ARBA" id="ARBA00022448"/>
    </source>
</evidence>
<accession>A0A1V9X7M9</accession>
<feature type="transmembrane region" description="Helical" evidence="12">
    <location>
        <begin position="179"/>
        <end position="198"/>
    </location>
</feature>
<dbReference type="Proteomes" id="UP000192247">
    <property type="component" value="Unassembled WGS sequence"/>
</dbReference>
<evidence type="ECO:0000256" key="5">
    <source>
        <dbReference type="ARBA" id="ARBA00022692"/>
    </source>
</evidence>
<evidence type="ECO:0000256" key="8">
    <source>
        <dbReference type="ARBA" id="ARBA00022989"/>
    </source>
</evidence>
<feature type="transmembrane region" description="Helical" evidence="12">
    <location>
        <begin position="144"/>
        <end position="164"/>
    </location>
</feature>
<keyword evidence="9" id="KW-0406">Ion transport</keyword>
<dbReference type="GO" id="GO:0042802">
    <property type="term" value="F:identical protein binding"/>
    <property type="evidence" value="ECO:0007669"/>
    <property type="project" value="InterPro"/>
</dbReference>
<proteinExistence type="inferred from homology"/>
<keyword evidence="7" id="KW-0630">Potassium</keyword>
<feature type="transmembrane region" description="Helical" evidence="12">
    <location>
        <begin position="54"/>
        <end position="73"/>
    </location>
</feature>
<evidence type="ECO:0000256" key="4">
    <source>
        <dbReference type="ARBA" id="ARBA00022538"/>
    </source>
</evidence>
<evidence type="ECO:0000256" key="2">
    <source>
        <dbReference type="ARBA" id="ARBA00005766"/>
    </source>
</evidence>
<evidence type="ECO:0000256" key="12">
    <source>
        <dbReference type="SAM" id="Phobius"/>
    </source>
</evidence>
<keyword evidence="10 12" id="KW-0472">Membrane</keyword>
<evidence type="ECO:0000256" key="9">
    <source>
        <dbReference type="ARBA" id="ARBA00023065"/>
    </source>
</evidence>
<dbReference type="GO" id="GO:0016020">
    <property type="term" value="C:membrane"/>
    <property type="evidence" value="ECO:0007669"/>
    <property type="project" value="InterPro"/>
</dbReference>
<comment type="caution">
    <text evidence="13">The sequence shown here is derived from an EMBL/GenBank/DDBJ whole genome shotgun (WGS) entry which is preliminary data.</text>
</comment>
<dbReference type="PANTHER" id="PTHR12454:SF11">
    <property type="entry name" value="GH25683P"/>
    <property type="match status" value="1"/>
</dbReference>
<name>A0A1V9X7M9_9ACAR</name>